<evidence type="ECO:0000313" key="9">
    <source>
        <dbReference type="Proteomes" id="UP000009168"/>
    </source>
</evidence>
<keyword evidence="3 6" id="KW-0560">Oxidoreductase</keyword>
<feature type="binding site" evidence="5">
    <location>
        <position position="363"/>
    </location>
    <ligand>
        <name>substrate</name>
    </ligand>
</feature>
<name>I7MMK7_TETTS</name>
<evidence type="ECO:0000256" key="3">
    <source>
        <dbReference type="ARBA" id="ARBA00023002"/>
    </source>
</evidence>
<keyword evidence="6" id="KW-0285">Flavoprotein</keyword>
<comment type="similarity">
    <text evidence="2 6">Belongs to the flavin monoamine oxidase family.</text>
</comment>
<dbReference type="InterPro" id="IPR036188">
    <property type="entry name" value="FAD/NAD-bd_sf"/>
</dbReference>
<dbReference type="EC" id="1.4.3.-" evidence="6"/>
<proteinExistence type="inferred from homology"/>
<dbReference type="InterPro" id="IPR001613">
    <property type="entry name" value="Flavin_amine_oxidase"/>
</dbReference>
<dbReference type="Pfam" id="PF01593">
    <property type="entry name" value="Amino_oxidase"/>
    <property type="match status" value="1"/>
</dbReference>
<comment type="cofactor">
    <cofactor evidence="1 6">
        <name>FAD</name>
        <dbReference type="ChEBI" id="CHEBI:57692"/>
    </cofactor>
</comment>
<dbReference type="InParanoid" id="I7MMK7"/>
<evidence type="ECO:0000256" key="5">
    <source>
        <dbReference type="PIRSR" id="PIRSR601613-1"/>
    </source>
</evidence>
<reference evidence="9" key="1">
    <citation type="journal article" date="2006" name="PLoS Biol.">
        <title>Macronuclear genome sequence of the ciliate Tetrahymena thermophila, a model eukaryote.</title>
        <authorList>
            <person name="Eisen J.A."/>
            <person name="Coyne R.S."/>
            <person name="Wu M."/>
            <person name="Wu D."/>
            <person name="Thiagarajan M."/>
            <person name="Wortman J.R."/>
            <person name="Badger J.H."/>
            <person name="Ren Q."/>
            <person name="Amedeo P."/>
            <person name="Jones K.M."/>
            <person name="Tallon L.J."/>
            <person name="Delcher A.L."/>
            <person name="Salzberg S.L."/>
            <person name="Silva J.C."/>
            <person name="Haas B.J."/>
            <person name="Majoros W.H."/>
            <person name="Farzad M."/>
            <person name="Carlton J.M."/>
            <person name="Smith R.K. Jr."/>
            <person name="Garg J."/>
            <person name="Pearlman R.E."/>
            <person name="Karrer K.M."/>
            <person name="Sun L."/>
            <person name="Manning G."/>
            <person name="Elde N.C."/>
            <person name="Turkewitz A.P."/>
            <person name="Asai D.J."/>
            <person name="Wilkes D.E."/>
            <person name="Wang Y."/>
            <person name="Cai H."/>
            <person name="Collins K."/>
            <person name="Stewart B.A."/>
            <person name="Lee S.R."/>
            <person name="Wilamowska K."/>
            <person name="Weinberg Z."/>
            <person name="Ruzzo W.L."/>
            <person name="Wloga D."/>
            <person name="Gaertig J."/>
            <person name="Frankel J."/>
            <person name="Tsao C.-C."/>
            <person name="Gorovsky M.A."/>
            <person name="Keeling P.J."/>
            <person name="Waller R.F."/>
            <person name="Patron N.J."/>
            <person name="Cherry J.M."/>
            <person name="Stover N.A."/>
            <person name="Krieger C.J."/>
            <person name="del Toro C."/>
            <person name="Ryder H.F."/>
            <person name="Williamson S.C."/>
            <person name="Barbeau R.A."/>
            <person name="Hamilton E.P."/>
            <person name="Orias E."/>
        </authorList>
    </citation>
    <scope>NUCLEOTIDE SEQUENCE [LARGE SCALE GENOMIC DNA]</scope>
    <source>
        <strain evidence="9">SB210</strain>
    </source>
</reference>
<evidence type="ECO:0000256" key="4">
    <source>
        <dbReference type="ARBA" id="ARBA00048448"/>
    </source>
</evidence>
<evidence type="ECO:0000259" key="7">
    <source>
        <dbReference type="Pfam" id="PF01593"/>
    </source>
</evidence>
<dbReference type="InterPro" id="IPR050703">
    <property type="entry name" value="Flavin_MAO"/>
</dbReference>
<sequence length="479" mass="55032">MSFQKLDYLILGGGLSGLYCAKRLLKERGIKNLMILEAKNKIGGRIQTYKGLLNNNYADLGAQWILPQHTRVQDLSKNYKLKLFPTYSQGQSIYQFNGKNLKDEISDKSAQDLFDKTDEFVEQFLSFLNQKQITSIPNMTLQDYLDDFIVSNVNTQDKDILNLFKQHLASNLESVTAYPLSKISLKYAQFMEKQGKDFTSLQGEFDQLRMEGGVENLIEKLAQDFEANKYLQLNQKAVEIIQHSNDVVEVKVLESTEKDSKYSQNEILIQKSYFTKNLIISVPPFIFKHIDLQLLDSQHQQKIQNLTQSYDVGNVIKTFLLYDTPFWRNQNLNGNAFCYENPFITDIYDMSCSHSQNGILQVFSVGQKATEAQKLSKSEFRTKIIQALVSIFGRESYNYFDYFSHSFIEDPFVLGGYSGLQIGKLEQTGESPVQEFADFNTQKNQNIFFVGTETSQSFNGYMEGALRSVDWLLENSIKN</sequence>
<dbReference type="GO" id="GO:0097621">
    <property type="term" value="F:monoamine oxidase activity"/>
    <property type="evidence" value="ECO:0007669"/>
    <property type="project" value="UniProtKB-EC"/>
</dbReference>
<dbReference type="SUPFAM" id="SSF54373">
    <property type="entry name" value="FAD-linked reductases, C-terminal domain"/>
    <property type="match status" value="1"/>
</dbReference>
<dbReference type="KEGG" id="tet:TTHERM_00840170"/>
<dbReference type="HOGENOM" id="CLU_004498_0_4_1"/>
<dbReference type="OrthoDB" id="5046242at2759"/>
<evidence type="ECO:0000256" key="6">
    <source>
        <dbReference type="RuleBase" id="RU362067"/>
    </source>
</evidence>
<keyword evidence="6" id="KW-0274">FAD</keyword>
<dbReference type="PANTHER" id="PTHR43563:SF1">
    <property type="entry name" value="AMINE OXIDASE [FLAVIN-CONTAINING] B"/>
    <property type="match status" value="1"/>
</dbReference>
<dbReference type="InterPro" id="IPR002937">
    <property type="entry name" value="Amino_oxidase"/>
</dbReference>
<feature type="domain" description="Amine oxidase" evidence="7">
    <location>
        <begin position="15"/>
        <end position="468"/>
    </location>
</feature>
<accession>I7MMK7</accession>
<dbReference type="RefSeq" id="XP_001025293.1">
    <property type="nucleotide sequence ID" value="XM_001025293.3"/>
</dbReference>
<dbReference type="AlphaFoldDB" id="I7MMK7"/>
<feature type="binding site" evidence="5">
    <location>
        <begin position="37"/>
        <end position="38"/>
    </location>
    <ligand>
        <name>FAD</name>
        <dbReference type="ChEBI" id="CHEBI:57692"/>
    </ligand>
</feature>
<gene>
    <name evidence="8" type="ORF">TTHERM_00840170</name>
</gene>
<dbReference type="SUPFAM" id="SSF51905">
    <property type="entry name" value="FAD/NAD(P)-binding domain"/>
    <property type="match status" value="1"/>
</dbReference>
<feature type="binding site" evidence="5">
    <location>
        <position position="16"/>
    </location>
    <ligand>
        <name>FAD</name>
        <dbReference type="ChEBI" id="CHEBI:57692"/>
    </ligand>
</feature>
<dbReference type="GeneID" id="7836930"/>
<protein>
    <recommendedName>
        <fullName evidence="6">Amine oxidase</fullName>
        <ecNumber evidence="6">1.4.3.-</ecNumber>
    </recommendedName>
</protein>
<dbReference type="Gene3D" id="3.50.50.60">
    <property type="entry name" value="FAD/NAD(P)-binding domain"/>
    <property type="match status" value="1"/>
</dbReference>
<keyword evidence="9" id="KW-1185">Reference proteome</keyword>
<dbReference type="EMBL" id="GG662429">
    <property type="protein sequence ID" value="EAS05048.1"/>
    <property type="molecule type" value="Genomic_DNA"/>
</dbReference>
<organism evidence="8 9">
    <name type="scientific">Tetrahymena thermophila (strain SB210)</name>
    <dbReference type="NCBI Taxonomy" id="312017"/>
    <lineage>
        <taxon>Eukaryota</taxon>
        <taxon>Sar</taxon>
        <taxon>Alveolata</taxon>
        <taxon>Ciliophora</taxon>
        <taxon>Intramacronucleata</taxon>
        <taxon>Oligohymenophorea</taxon>
        <taxon>Hymenostomatida</taxon>
        <taxon>Tetrahymenina</taxon>
        <taxon>Tetrahymenidae</taxon>
        <taxon>Tetrahymena</taxon>
    </lineage>
</organism>
<dbReference type="PRINTS" id="PR00757">
    <property type="entry name" value="AMINEOXDASEF"/>
</dbReference>
<dbReference type="PANTHER" id="PTHR43563">
    <property type="entry name" value="AMINE OXIDASE"/>
    <property type="match status" value="1"/>
</dbReference>
<evidence type="ECO:0000256" key="2">
    <source>
        <dbReference type="ARBA" id="ARBA00005995"/>
    </source>
</evidence>
<evidence type="ECO:0000256" key="1">
    <source>
        <dbReference type="ARBA" id="ARBA00001974"/>
    </source>
</evidence>
<evidence type="ECO:0000313" key="8">
    <source>
        <dbReference type="EMBL" id="EAS05048.1"/>
    </source>
</evidence>
<dbReference type="eggNOG" id="KOG0029">
    <property type="taxonomic scope" value="Eukaryota"/>
</dbReference>
<dbReference type="Proteomes" id="UP000009168">
    <property type="component" value="Unassembled WGS sequence"/>
</dbReference>
<dbReference type="STRING" id="312017.I7MMK7"/>
<dbReference type="OMA" id="GETAYEW"/>
<feature type="binding site" evidence="5">
    <location>
        <position position="453"/>
    </location>
    <ligand>
        <name>FAD</name>
        <dbReference type="ChEBI" id="CHEBI:57692"/>
    </ligand>
</feature>
<comment type="catalytic activity">
    <reaction evidence="4">
        <text>a secondary aliphatic amine + O2 + H2O = a primary amine + an aldehyde + H2O2</text>
        <dbReference type="Rhea" id="RHEA:26414"/>
        <dbReference type="ChEBI" id="CHEBI:15377"/>
        <dbReference type="ChEBI" id="CHEBI:15379"/>
        <dbReference type="ChEBI" id="CHEBI:16240"/>
        <dbReference type="ChEBI" id="CHEBI:17478"/>
        <dbReference type="ChEBI" id="CHEBI:58855"/>
        <dbReference type="ChEBI" id="CHEBI:65296"/>
        <dbReference type="EC" id="1.4.3.4"/>
    </reaction>
</comment>